<evidence type="ECO:0000313" key="1">
    <source>
        <dbReference type="EMBL" id="GFP93722.1"/>
    </source>
</evidence>
<reference evidence="1" key="1">
    <citation type="submission" date="2020-07" db="EMBL/GenBank/DDBJ databases">
        <title>Ethylene signaling mediates host invasion by parasitic plants.</title>
        <authorList>
            <person name="Yoshida S."/>
        </authorList>
    </citation>
    <scope>NUCLEOTIDE SEQUENCE</scope>
    <source>
        <strain evidence="1">Okayama</strain>
    </source>
</reference>
<comment type="caution">
    <text evidence="1">The sequence shown here is derived from an EMBL/GenBank/DDBJ whole genome shotgun (WGS) entry which is preliminary data.</text>
</comment>
<dbReference type="PROSITE" id="PS51147">
    <property type="entry name" value="PFTA"/>
    <property type="match status" value="1"/>
</dbReference>
<organism evidence="1 2">
    <name type="scientific">Phtheirospermum japonicum</name>
    <dbReference type="NCBI Taxonomy" id="374723"/>
    <lineage>
        <taxon>Eukaryota</taxon>
        <taxon>Viridiplantae</taxon>
        <taxon>Streptophyta</taxon>
        <taxon>Embryophyta</taxon>
        <taxon>Tracheophyta</taxon>
        <taxon>Spermatophyta</taxon>
        <taxon>Magnoliopsida</taxon>
        <taxon>eudicotyledons</taxon>
        <taxon>Gunneridae</taxon>
        <taxon>Pentapetalae</taxon>
        <taxon>asterids</taxon>
        <taxon>lamiids</taxon>
        <taxon>Lamiales</taxon>
        <taxon>Orobanchaceae</taxon>
        <taxon>Orobanchaceae incertae sedis</taxon>
        <taxon>Phtheirospermum</taxon>
    </lineage>
</organism>
<dbReference type="SUPFAM" id="SSF48439">
    <property type="entry name" value="Protein prenylyltransferase"/>
    <property type="match status" value="1"/>
</dbReference>
<keyword evidence="1" id="KW-0808">Transferase</keyword>
<dbReference type="EMBL" id="BMAC01000321">
    <property type="protein sequence ID" value="GFP93722.1"/>
    <property type="molecule type" value="Genomic_DNA"/>
</dbReference>
<dbReference type="GO" id="GO:0008318">
    <property type="term" value="F:protein prenyltransferase activity"/>
    <property type="evidence" value="ECO:0007669"/>
    <property type="project" value="InterPro"/>
</dbReference>
<name>A0A830C6G0_9LAMI</name>
<dbReference type="AlphaFoldDB" id="A0A830C6G0"/>
<proteinExistence type="predicted"/>
<dbReference type="Gene3D" id="1.25.40.120">
    <property type="entry name" value="Protein prenylyltransferase"/>
    <property type="match status" value="1"/>
</dbReference>
<evidence type="ECO:0000313" key="2">
    <source>
        <dbReference type="Proteomes" id="UP000653305"/>
    </source>
</evidence>
<dbReference type="Pfam" id="PF01239">
    <property type="entry name" value="PPTA"/>
    <property type="match status" value="1"/>
</dbReference>
<keyword evidence="2" id="KW-1185">Reference proteome</keyword>
<gene>
    <name evidence="1" type="ORF">PHJA_001516600</name>
</gene>
<protein>
    <submittedName>
        <fullName evidence="1">Protein farnesyltransferase/ geranylgeranyltransferase type-1 subunit alpha</fullName>
    </submittedName>
</protein>
<accession>A0A830C6G0</accession>
<dbReference type="Proteomes" id="UP000653305">
    <property type="component" value="Unassembled WGS sequence"/>
</dbReference>
<dbReference type="InterPro" id="IPR002088">
    <property type="entry name" value="Prenyl_trans_a"/>
</dbReference>
<dbReference type="OrthoDB" id="272289at2759"/>
<sequence>MESKDILDLSVSNWWRNQLYERLCHSYLLKRKGHVIAEDDTLEDLKWDLRQLVVKNIGTSGVVSAELDYTMGIIKEDAYNRHAWSHRLWVLQTFGGDWVDEDGAEIEFCRKILEKDSCNSYAWDQLVVMSLWKLVVMCLRKFKSLNHCLSTNAFPTRIIRCGSSPEVRDAILRVLQGARDCVLGLDAVGEGIMCGSGGRAASLMNARGVMNALNMLMDIYENSNRVWTEINRDKEEKYRYVLRVLCPNSFLYGWEFDIRIVDRMIAILRHLKERLAGHTRISL</sequence>